<evidence type="ECO:0000256" key="1">
    <source>
        <dbReference type="SAM" id="MobiDB-lite"/>
    </source>
</evidence>
<evidence type="ECO:0000313" key="5">
    <source>
        <dbReference type="WBParaSite" id="TCNE_0001068501-mRNA-1"/>
    </source>
</evidence>
<reference evidence="3 4" key="2">
    <citation type="submission" date="2018-11" db="EMBL/GenBank/DDBJ databases">
        <authorList>
            <consortium name="Pathogen Informatics"/>
        </authorList>
    </citation>
    <scope>NUCLEOTIDE SEQUENCE [LARGE SCALE GENOMIC DNA]</scope>
</reference>
<feature type="region of interest" description="Disordered" evidence="1">
    <location>
        <begin position="1"/>
        <end position="149"/>
    </location>
</feature>
<keyword evidence="4" id="KW-1185">Reference proteome</keyword>
<accession>A0A183UQB5</accession>
<dbReference type="EMBL" id="UYWY01020583">
    <property type="protein sequence ID" value="VDM42006.1"/>
    <property type="molecule type" value="Genomic_DNA"/>
</dbReference>
<feature type="compositionally biased region" description="Basic and acidic residues" evidence="1">
    <location>
        <begin position="84"/>
        <end position="112"/>
    </location>
</feature>
<keyword evidence="2" id="KW-0472">Membrane</keyword>
<dbReference type="Proteomes" id="UP000050794">
    <property type="component" value="Unassembled WGS sequence"/>
</dbReference>
<protein>
    <submittedName>
        <fullName evidence="5">Prothymosin alpha-like</fullName>
    </submittedName>
</protein>
<keyword evidence="2" id="KW-0812">Transmembrane</keyword>
<evidence type="ECO:0000313" key="3">
    <source>
        <dbReference type="EMBL" id="VDM42006.1"/>
    </source>
</evidence>
<sequence length="201" mass="21434">MEALDIEQLAKRDAAKDAQSAAEDAAKIKKRGYDDVVISDVGDTDSEHMEKSNKDGEKKPKKDDPKENAGDGEETNTGATEGEPPAKRKGNEEKPRDAPKEGEKDPSKDDKGGNGLSNETQKTGSTPQTKPVQDVGLGGVPPSAPAVANITRKSSPGELIPSSEVFIRVVMLYSVTCMVEAAFIVLLLQQVAHANQFATNF</sequence>
<keyword evidence="2" id="KW-1133">Transmembrane helix</keyword>
<evidence type="ECO:0000256" key="2">
    <source>
        <dbReference type="SAM" id="Phobius"/>
    </source>
</evidence>
<dbReference type="AlphaFoldDB" id="A0A183UQB5"/>
<feature type="transmembrane region" description="Helical" evidence="2">
    <location>
        <begin position="165"/>
        <end position="188"/>
    </location>
</feature>
<name>A0A183UQB5_TOXCA</name>
<gene>
    <name evidence="3" type="ORF">TCNE_LOCUS10685</name>
</gene>
<reference evidence="5" key="1">
    <citation type="submission" date="2016-06" db="UniProtKB">
        <authorList>
            <consortium name="WormBaseParasite"/>
        </authorList>
    </citation>
    <scope>IDENTIFICATION</scope>
</reference>
<organism evidence="4 5">
    <name type="scientific">Toxocara canis</name>
    <name type="common">Canine roundworm</name>
    <dbReference type="NCBI Taxonomy" id="6265"/>
    <lineage>
        <taxon>Eukaryota</taxon>
        <taxon>Metazoa</taxon>
        <taxon>Ecdysozoa</taxon>
        <taxon>Nematoda</taxon>
        <taxon>Chromadorea</taxon>
        <taxon>Rhabditida</taxon>
        <taxon>Spirurina</taxon>
        <taxon>Ascaridomorpha</taxon>
        <taxon>Ascaridoidea</taxon>
        <taxon>Toxocaridae</taxon>
        <taxon>Toxocara</taxon>
    </lineage>
</organism>
<dbReference type="WBParaSite" id="TCNE_0001068501-mRNA-1">
    <property type="protein sequence ID" value="TCNE_0001068501-mRNA-1"/>
    <property type="gene ID" value="TCNE_0001068501"/>
</dbReference>
<proteinExistence type="predicted"/>
<feature type="compositionally biased region" description="Basic and acidic residues" evidence="1">
    <location>
        <begin position="45"/>
        <end position="69"/>
    </location>
</feature>
<feature type="compositionally biased region" description="Basic and acidic residues" evidence="1">
    <location>
        <begin position="24"/>
        <end position="34"/>
    </location>
</feature>
<evidence type="ECO:0000313" key="4">
    <source>
        <dbReference type="Proteomes" id="UP000050794"/>
    </source>
</evidence>
<feature type="compositionally biased region" description="Polar residues" evidence="1">
    <location>
        <begin position="116"/>
        <end position="131"/>
    </location>
</feature>